<keyword evidence="3 6" id="KW-0812">Transmembrane</keyword>
<feature type="transmembrane region" description="Helical" evidence="6">
    <location>
        <begin position="396"/>
        <end position="417"/>
    </location>
</feature>
<evidence type="ECO:0000256" key="1">
    <source>
        <dbReference type="ARBA" id="ARBA00004141"/>
    </source>
</evidence>
<keyword evidence="8" id="KW-1185">Reference proteome</keyword>
<evidence type="ECO:0000256" key="4">
    <source>
        <dbReference type="ARBA" id="ARBA00022989"/>
    </source>
</evidence>
<evidence type="ECO:0000256" key="6">
    <source>
        <dbReference type="SAM" id="Phobius"/>
    </source>
</evidence>
<dbReference type="InterPro" id="IPR051617">
    <property type="entry name" value="UNC-93-like_regulator"/>
</dbReference>
<gene>
    <name evidence="7" type="ORF">ANCCEY_02756</name>
</gene>
<protein>
    <recommendedName>
        <fullName evidence="9">Major facilitator superfamily associated domain-containing protein</fullName>
    </recommendedName>
</protein>
<evidence type="ECO:0000313" key="7">
    <source>
        <dbReference type="EMBL" id="EPB78116.1"/>
    </source>
</evidence>
<feature type="transmembrane region" description="Helical" evidence="6">
    <location>
        <begin position="251"/>
        <end position="273"/>
    </location>
</feature>
<dbReference type="GO" id="GO:0016020">
    <property type="term" value="C:membrane"/>
    <property type="evidence" value="ECO:0007669"/>
    <property type="project" value="UniProtKB-SubCell"/>
</dbReference>
<comment type="similarity">
    <text evidence="2">Belongs to the unc-93 family.</text>
</comment>
<feature type="transmembrane region" description="Helical" evidence="6">
    <location>
        <begin position="423"/>
        <end position="443"/>
    </location>
</feature>
<dbReference type="AlphaFoldDB" id="A0A0D6M6R0"/>
<dbReference type="InterPro" id="IPR010291">
    <property type="entry name" value="Ion_channel_UNC-93"/>
</dbReference>
<sequence>MADMQHAHEIENGADTPKARAIIRATLRNVSSRNLSLTLFTQKIRNEYQHSQDTMGIPSRAIFSQAFHYSAFAISSLFSASLQHYFASKWILVISTLLFAVYHLGFFYINSYYFYFSQVLMGFAYSLYNNGEGAYLAEHSSRRTIESNTGIETAVGHSSMFVGGIVLFLIFYLIPQGTTQAASHYRSFSEDQIQAIYGMFFAISLLAIITFALLPKKQYSSSIASNSPRIIPTFKTNMKNLGKAFIHPNMILLSFTFLYMGFLVSFFLGIYPTTLSFTASLVKDVYIVALYSMFVGLAELSGGVFIRPMIKKIVNYKLHVVMIVHVITVVAAMTLFQLSIPERSTIEPNDGSSLWLTPNRVLACVIGYLIGMGDFTLTMARVIICQVAVPANRNEVFSLTRIYQCISSCIVLFLSSYMTVTCWTTVMMVGMVIGVTTFLIVVWRTSPANVVSPKYITPQLKSSPSTKAICSTIQTA</sequence>
<reference evidence="7 8" key="1">
    <citation type="submission" date="2013-05" db="EMBL/GenBank/DDBJ databases">
        <title>Draft genome of the parasitic nematode Anyclostoma ceylanicum.</title>
        <authorList>
            <person name="Mitreva M."/>
        </authorList>
    </citation>
    <scope>NUCLEOTIDE SEQUENCE [LARGE SCALE GENOMIC DNA]</scope>
</reference>
<feature type="transmembrane region" description="Helical" evidence="6">
    <location>
        <begin position="360"/>
        <end position="384"/>
    </location>
</feature>
<evidence type="ECO:0008006" key="9">
    <source>
        <dbReference type="Google" id="ProtNLM"/>
    </source>
</evidence>
<evidence type="ECO:0000256" key="2">
    <source>
        <dbReference type="ARBA" id="ARBA00009172"/>
    </source>
</evidence>
<keyword evidence="5 6" id="KW-0472">Membrane</keyword>
<organism evidence="7 8">
    <name type="scientific">Ancylostoma ceylanicum</name>
    <dbReference type="NCBI Taxonomy" id="53326"/>
    <lineage>
        <taxon>Eukaryota</taxon>
        <taxon>Metazoa</taxon>
        <taxon>Ecdysozoa</taxon>
        <taxon>Nematoda</taxon>
        <taxon>Chromadorea</taxon>
        <taxon>Rhabditida</taxon>
        <taxon>Rhabditina</taxon>
        <taxon>Rhabditomorpha</taxon>
        <taxon>Strongyloidea</taxon>
        <taxon>Ancylostomatidae</taxon>
        <taxon>Ancylostomatinae</taxon>
        <taxon>Ancylostoma</taxon>
    </lineage>
</organism>
<comment type="subcellular location">
    <subcellularLocation>
        <location evidence="1">Membrane</location>
        <topology evidence="1">Multi-pass membrane protein</topology>
    </subcellularLocation>
</comment>
<evidence type="ECO:0000313" key="8">
    <source>
        <dbReference type="Proteomes" id="UP000054495"/>
    </source>
</evidence>
<dbReference type="InterPro" id="IPR036259">
    <property type="entry name" value="MFS_trans_sf"/>
</dbReference>
<dbReference type="Proteomes" id="UP000054495">
    <property type="component" value="Unassembled WGS sequence"/>
</dbReference>
<feature type="transmembrane region" description="Helical" evidence="6">
    <location>
        <begin position="149"/>
        <end position="174"/>
    </location>
</feature>
<dbReference type="EMBL" id="KE124819">
    <property type="protein sequence ID" value="EPB78116.1"/>
    <property type="molecule type" value="Genomic_DNA"/>
</dbReference>
<dbReference type="SUPFAM" id="SSF103473">
    <property type="entry name" value="MFS general substrate transporter"/>
    <property type="match status" value="1"/>
</dbReference>
<feature type="transmembrane region" description="Helical" evidence="6">
    <location>
        <begin position="86"/>
        <end position="106"/>
    </location>
</feature>
<feature type="transmembrane region" description="Helical" evidence="6">
    <location>
        <begin position="285"/>
        <end position="306"/>
    </location>
</feature>
<feature type="transmembrane region" description="Helical" evidence="6">
    <location>
        <begin position="194"/>
        <end position="214"/>
    </location>
</feature>
<dbReference type="Gene3D" id="1.20.1250.20">
    <property type="entry name" value="MFS general substrate transporter like domains"/>
    <property type="match status" value="1"/>
</dbReference>
<proteinExistence type="inferred from homology"/>
<feature type="transmembrane region" description="Helical" evidence="6">
    <location>
        <begin position="318"/>
        <end position="340"/>
    </location>
</feature>
<name>A0A0D6M6R0_9BILA</name>
<keyword evidence="4 6" id="KW-1133">Transmembrane helix</keyword>
<dbReference type="Pfam" id="PF05978">
    <property type="entry name" value="UNC-93"/>
    <property type="match status" value="1"/>
</dbReference>
<feature type="transmembrane region" description="Helical" evidence="6">
    <location>
        <begin position="112"/>
        <end position="128"/>
    </location>
</feature>
<evidence type="ECO:0000256" key="5">
    <source>
        <dbReference type="ARBA" id="ARBA00023136"/>
    </source>
</evidence>
<dbReference type="PANTHER" id="PTHR23294:SF12">
    <property type="entry name" value="ADP,ATP CARRIER PROTEIN"/>
    <property type="match status" value="1"/>
</dbReference>
<accession>A0A0D6M6R0</accession>
<evidence type="ECO:0000256" key="3">
    <source>
        <dbReference type="ARBA" id="ARBA00022692"/>
    </source>
</evidence>
<dbReference type="PANTHER" id="PTHR23294">
    <property type="entry name" value="ET TRANSLATION PRODUCT-RELATED"/>
    <property type="match status" value="1"/>
</dbReference>